<keyword evidence="1" id="KW-0732">Signal</keyword>
<evidence type="ECO:0000256" key="1">
    <source>
        <dbReference type="SAM" id="SignalP"/>
    </source>
</evidence>
<gene>
    <name evidence="2" type="ORF">SAMN04488069_102119</name>
</gene>
<dbReference type="OrthoDB" id="663485at2"/>
<dbReference type="Proteomes" id="UP000199249">
    <property type="component" value="Unassembled WGS sequence"/>
</dbReference>
<dbReference type="NCBIfam" id="TIGR04183">
    <property type="entry name" value="Por_Secre_tail"/>
    <property type="match status" value="1"/>
</dbReference>
<organism evidence="2 3">
    <name type="scientific">Hymenobacter psychrophilus</name>
    <dbReference type="NCBI Taxonomy" id="651662"/>
    <lineage>
        <taxon>Bacteria</taxon>
        <taxon>Pseudomonadati</taxon>
        <taxon>Bacteroidota</taxon>
        <taxon>Cytophagia</taxon>
        <taxon>Cytophagales</taxon>
        <taxon>Hymenobacteraceae</taxon>
        <taxon>Hymenobacter</taxon>
    </lineage>
</organism>
<sequence>MKKAILSLVALASWLAYHPAQAQVANGVTEIITDFGGFWRSGSGTTGNAATNALKPDNSHNLLAFKIGANIFSTRVNNAKLDEKGILYVKSEYQALPVLSIEGTIGSNTKVALGQLYDNVNNGPSVPPPAGNLSPYLRDGLNGLDLGTGVANVPAGKVDFGINSVKITSLNDGNPDIIVTQIASPGGAQDVYQFLDANDQIIGNSVSINVSNLPVVGNWIADFYEASSNPMTLTSGFTNSERPIRLWAGDFGAFGITGANVASIRKFRLNINGNSDLAFVAYNTDAAELRNPLPVTLTFFGGQGKATYSDLTWNTAQEVNSAAFEVEYSTTGRDFAVVGRVEAAGNTVAAQRYTFRHNTSQAGARYYRLHQLDLDGTSTYSAVATLASAAGTARVTAAPNPFGGSLKLLVSGTGEAPASVRVQLSTLTGRVVHQRTFERPGQSATLELTGLAALPAGLYLARVVVDGQTTVLKVVKE</sequence>
<feature type="chain" id="PRO_5011747927" evidence="1">
    <location>
        <begin position="23"/>
        <end position="477"/>
    </location>
</feature>
<dbReference type="RefSeq" id="WP_092737810.1">
    <property type="nucleotide sequence ID" value="NZ_FNOV01000002.1"/>
</dbReference>
<dbReference type="InterPro" id="IPR026444">
    <property type="entry name" value="Secre_tail"/>
</dbReference>
<feature type="signal peptide" evidence="1">
    <location>
        <begin position="1"/>
        <end position="22"/>
    </location>
</feature>
<keyword evidence="3" id="KW-1185">Reference proteome</keyword>
<evidence type="ECO:0000313" key="3">
    <source>
        <dbReference type="Proteomes" id="UP000199249"/>
    </source>
</evidence>
<dbReference type="STRING" id="651662.SAMN04488069_102119"/>
<protein>
    <submittedName>
        <fullName evidence="2">Por secretion system C-terminal sorting domain-containing protein</fullName>
    </submittedName>
</protein>
<proteinExistence type="predicted"/>
<dbReference type="AlphaFoldDB" id="A0A1H3CUH9"/>
<evidence type="ECO:0000313" key="2">
    <source>
        <dbReference type="EMBL" id="SDX57803.1"/>
    </source>
</evidence>
<reference evidence="3" key="1">
    <citation type="submission" date="2016-10" db="EMBL/GenBank/DDBJ databases">
        <authorList>
            <person name="Varghese N."/>
            <person name="Submissions S."/>
        </authorList>
    </citation>
    <scope>NUCLEOTIDE SEQUENCE [LARGE SCALE GENOMIC DNA]</scope>
    <source>
        <strain evidence="3">CGMCC 1.8975</strain>
    </source>
</reference>
<name>A0A1H3CUH9_9BACT</name>
<dbReference type="EMBL" id="FNOV01000002">
    <property type="protein sequence ID" value="SDX57803.1"/>
    <property type="molecule type" value="Genomic_DNA"/>
</dbReference>
<accession>A0A1H3CUH9</accession>